<feature type="transmembrane region" description="Helical" evidence="1">
    <location>
        <begin position="23"/>
        <end position="48"/>
    </location>
</feature>
<dbReference type="EMBL" id="BKZW01000005">
    <property type="protein sequence ID" value="GER92049.1"/>
    <property type="molecule type" value="Genomic_DNA"/>
</dbReference>
<reference evidence="2 3" key="1">
    <citation type="submission" date="2019-10" db="EMBL/GenBank/DDBJ databases">
        <title>Dictyobacter vulcani sp. nov., within the class Ktedonobacteria, isolated from soil of volcanic Mt. Zao.</title>
        <authorList>
            <person name="Zheng Y."/>
            <person name="Wang C.M."/>
            <person name="Sakai Y."/>
            <person name="Abe K."/>
            <person name="Yokota A."/>
            <person name="Yabe S."/>
        </authorList>
    </citation>
    <scope>NUCLEOTIDE SEQUENCE [LARGE SCALE GENOMIC DNA]</scope>
    <source>
        <strain evidence="2 3">W12</strain>
    </source>
</reference>
<keyword evidence="1" id="KW-0812">Transmembrane</keyword>
<proteinExistence type="predicted"/>
<comment type="caution">
    <text evidence="2">The sequence shown here is derived from an EMBL/GenBank/DDBJ whole genome shotgun (WGS) entry which is preliminary data.</text>
</comment>
<dbReference type="RefSeq" id="WP_151759616.1">
    <property type="nucleotide sequence ID" value="NZ_BKZW01000005.1"/>
</dbReference>
<keyword evidence="3" id="KW-1185">Reference proteome</keyword>
<protein>
    <submittedName>
        <fullName evidence="2">Uncharacterized protein</fullName>
    </submittedName>
</protein>
<dbReference type="AlphaFoldDB" id="A0A5J4L183"/>
<accession>A0A5J4L183</accession>
<dbReference type="Proteomes" id="UP000326912">
    <property type="component" value="Unassembled WGS sequence"/>
</dbReference>
<sequence length="80" mass="9135">MEPLNSDYEVVARASHPRARFNWLYIFPVLGGLWLLYLLAAAVFQFSISDVIDPIMSFMLVLFFVLAGLLFWALAPKANR</sequence>
<organism evidence="2 3">
    <name type="scientific">Dictyobacter vulcani</name>
    <dbReference type="NCBI Taxonomy" id="2607529"/>
    <lineage>
        <taxon>Bacteria</taxon>
        <taxon>Bacillati</taxon>
        <taxon>Chloroflexota</taxon>
        <taxon>Ktedonobacteria</taxon>
        <taxon>Ktedonobacterales</taxon>
        <taxon>Dictyobacteraceae</taxon>
        <taxon>Dictyobacter</taxon>
    </lineage>
</organism>
<keyword evidence="1" id="KW-0472">Membrane</keyword>
<evidence type="ECO:0000313" key="2">
    <source>
        <dbReference type="EMBL" id="GER92049.1"/>
    </source>
</evidence>
<evidence type="ECO:0000313" key="3">
    <source>
        <dbReference type="Proteomes" id="UP000326912"/>
    </source>
</evidence>
<feature type="transmembrane region" description="Helical" evidence="1">
    <location>
        <begin position="54"/>
        <end position="75"/>
    </location>
</feature>
<name>A0A5J4L183_9CHLR</name>
<evidence type="ECO:0000256" key="1">
    <source>
        <dbReference type="SAM" id="Phobius"/>
    </source>
</evidence>
<keyword evidence="1" id="KW-1133">Transmembrane helix</keyword>
<gene>
    <name evidence="2" type="ORF">KDW_62110</name>
</gene>